<proteinExistence type="predicted"/>
<gene>
    <name evidence="2" type="ORF">CLV43_114222</name>
</gene>
<dbReference type="AlphaFoldDB" id="A0A2T0SPG8"/>
<reference evidence="2 3" key="1">
    <citation type="submission" date="2018-03" db="EMBL/GenBank/DDBJ databases">
        <title>Genomic Encyclopedia of Archaeal and Bacterial Type Strains, Phase II (KMG-II): from individual species to whole genera.</title>
        <authorList>
            <person name="Goeker M."/>
        </authorList>
    </citation>
    <scope>NUCLEOTIDE SEQUENCE [LARGE SCALE GENOMIC DNA]</scope>
    <source>
        <strain evidence="2 3">DSM 44720</strain>
    </source>
</reference>
<protein>
    <submittedName>
        <fullName evidence="2">Uncharacterized protein</fullName>
    </submittedName>
</protein>
<accession>A0A2T0SPG8</accession>
<keyword evidence="3" id="KW-1185">Reference proteome</keyword>
<evidence type="ECO:0000313" key="2">
    <source>
        <dbReference type="EMBL" id="PRY35304.1"/>
    </source>
</evidence>
<dbReference type="EMBL" id="PVTF01000014">
    <property type="protein sequence ID" value="PRY35304.1"/>
    <property type="molecule type" value="Genomic_DNA"/>
</dbReference>
<feature type="region of interest" description="Disordered" evidence="1">
    <location>
        <begin position="147"/>
        <end position="180"/>
    </location>
</feature>
<sequence>MHRLRDGYLARTRLMALRRAGWTTQQISNATGIERANVQKIQSGRTRFVQQETERLVLAVDIAPPPGPTRHGIDPTGSRRRVQALAWMGWPAAEVAARAGTTKGTLQSELARKRRISVSLAWRVAAVYDDLWDKPGPSAAASAAARAGGFAPPAAWDDDTIDNPAARPRGLVSVAGGGES</sequence>
<evidence type="ECO:0000256" key="1">
    <source>
        <dbReference type="SAM" id="MobiDB-lite"/>
    </source>
</evidence>
<comment type="caution">
    <text evidence="2">The sequence shown here is derived from an EMBL/GenBank/DDBJ whole genome shotgun (WGS) entry which is preliminary data.</text>
</comment>
<organism evidence="2 3">
    <name type="scientific">Umezawaea tangerina</name>
    <dbReference type="NCBI Taxonomy" id="84725"/>
    <lineage>
        <taxon>Bacteria</taxon>
        <taxon>Bacillati</taxon>
        <taxon>Actinomycetota</taxon>
        <taxon>Actinomycetes</taxon>
        <taxon>Pseudonocardiales</taxon>
        <taxon>Pseudonocardiaceae</taxon>
        <taxon>Umezawaea</taxon>
    </lineage>
</organism>
<evidence type="ECO:0000313" key="3">
    <source>
        <dbReference type="Proteomes" id="UP000239494"/>
    </source>
</evidence>
<dbReference type="Proteomes" id="UP000239494">
    <property type="component" value="Unassembled WGS sequence"/>
</dbReference>
<name>A0A2T0SPG8_9PSEU</name>